<dbReference type="Proteomes" id="UP001060215">
    <property type="component" value="Chromosome 6"/>
</dbReference>
<comment type="caution">
    <text evidence="1">The sequence shown here is derived from an EMBL/GenBank/DDBJ whole genome shotgun (WGS) entry which is preliminary data.</text>
</comment>
<name>A0ACC0I7I4_9ERIC</name>
<accession>A0ACC0I7I4</accession>
<protein>
    <submittedName>
        <fullName evidence="1">E3 ubiquitin-protein ligase ORTHRUS 2</fullName>
    </submittedName>
</protein>
<sequence length="104" mass="11303">MICKKKPAEKETLTCKTCVTPWHLTCLSSSSSTPPQTLLLAPYALKWDCPDCSSEMALVSGRSKTSSSSSGNLIVAIRMIELGQSLTHQEKAKRRQDLLMSSSG</sequence>
<evidence type="ECO:0000313" key="1">
    <source>
        <dbReference type="EMBL" id="KAI8021337.1"/>
    </source>
</evidence>
<keyword evidence="2" id="KW-1185">Reference proteome</keyword>
<organism evidence="1 2">
    <name type="scientific">Camellia lanceoleosa</name>
    <dbReference type="NCBI Taxonomy" id="1840588"/>
    <lineage>
        <taxon>Eukaryota</taxon>
        <taxon>Viridiplantae</taxon>
        <taxon>Streptophyta</taxon>
        <taxon>Embryophyta</taxon>
        <taxon>Tracheophyta</taxon>
        <taxon>Spermatophyta</taxon>
        <taxon>Magnoliopsida</taxon>
        <taxon>eudicotyledons</taxon>
        <taxon>Gunneridae</taxon>
        <taxon>Pentapetalae</taxon>
        <taxon>asterids</taxon>
        <taxon>Ericales</taxon>
        <taxon>Theaceae</taxon>
        <taxon>Camellia</taxon>
    </lineage>
</organism>
<gene>
    <name evidence="1" type="ORF">LOK49_LG03G00017</name>
</gene>
<evidence type="ECO:0000313" key="2">
    <source>
        <dbReference type="Proteomes" id="UP001060215"/>
    </source>
</evidence>
<reference evidence="1 2" key="1">
    <citation type="journal article" date="2022" name="Plant J.">
        <title>Chromosome-level genome of Camellia lanceoleosa provides a valuable resource for understanding genome evolution and self-incompatibility.</title>
        <authorList>
            <person name="Gong W."/>
            <person name="Xiao S."/>
            <person name="Wang L."/>
            <person name="Liao Z."/>
            <person name="Chang Y."/>
            <person name="Mo W."/>
            <person name="Hu G."/>
            <person name="Li W."/>
            <person name="Zhao G."/>
            <person name="Zhu H."/>
            <person name="Hu X."/>
            <person name="Ji K."/>
            <person name="Xiang X."/>
            <person name="Song Q."/>
            <person name="Yuan D."/>
            <person name="Jin S."/>
            <person name="Zhang L."/>
        </authorList>
    </citation>
    <scope>NUCLEOTIDE SEQUENCE [LARGE SCALE GENOMIC DNA]</scope>
    <source>
        <strain evidence="1">SQ_2022a</strain>
    </source>
</reference>
<dbReference type="EMBL" id="CM045763">
    <property type="protein sequence ID" value="KAI8021337.1"/>
    <property type="molecule type" value="Genomic_DNA"/>
</dbReference>
<proteinExistence type="predicted"/>